<evidence type="ECO:0000313" key="3">
    <source>
        <dbReference type="Proteomes" id="UP000549616"/>
    </source>
</evidence>
<organism evidence="2 3">
    <name type="scientific">Amycolatopsis endophytica</name>
    <dbReference type="NCBI Taxonomy" id="860233"/>
    <lineage>
        <taxon>Bacteria</taxon>
        <taxon>Bacillati</taxon>
        <taxon>Actinomycetota</taxon>
        <taxon>Actinomycetes</taxon>
        <taxon>Pseudonocardiales</taxon>
        <taxon>Pseudonocardiaceae</taxon>
        <taxon>Amycolatopsis</taxon>
    </lineage>
</organism>
<dbReference type="AlphaFoldDB" id="A0A853BET7"/>
<keyword evidence="1" id="KW-1133">Transmembrane helix</keyword>
<keyword evidence="3" id="KW-1185">Reference proteome</keyword>
<name>A0A853BET7_9PSEU</name>
<keyword evidence="1" id="KW-0472">Membrane</keyword>
<sequence length="135" mass="14519">MPPEEKRLAEVWGDVVDERSVKIAVLLGIAVAVPSFLVARAAFGAGVDNQDLARTYAMVVGLAACLVAGGIAAKLFKPQRIVTERGVDPEDQRRVLRELGEAHGIGTLADLSARERDELRRLGLEEVFLDAEKAG</sequence>
<feature type="transmembrane region" description="Helical" evidence="1">
    <location>
        <begin position="55"/>
        <end position="76"/>
    </location>
</feature>
<proteinExistence type="predicted"/>
<evidence type="ECO:0000313" key="2">
    <source>
        <dbReference type="EMBL" id="NYI93171.1"/>
    </source>
</evidence>
<comment type="caution">
    <text evidence="2">The sequence shown here is derived from an EMBL/GenBank/DDBJ whole genome shotgun (WGS) entry which is preliminary data.</text>
</comment>
<evidence type="ECO:0000256" key="1">
    <source>
        <dbReference type="SAM" id="Phobius"/>
    </source>
</evidence>
<accession>A0A853BET7</accession>
<keyword evidence="1" id="KW-0812">Transmembrane</keyword>
<gene>
    <name evidence="2" type="ORF">HNR02_006546</name>
</gene>
<dbReference type="RefSeq" id="WP_179777381.1">
    <property type="nucleotide sequence ID" value="NZ_JACCFK010000002.1"/>
</dbReference>
<protein>
    <submittedName>
        <fullName evidence="2">Uncharacterized protein</fullName>
    </submittedName>
</protein>
<dbReference type="EMBL" id="JACCFK010000002">
    <property type="protein sequence ID" value="NYI93171.1"/>
    <property type="molecule type" value="Genomic_DNA"/>
</dbReference>
<reference evidence="2 3" key="1">
    <citation type="submission" date="2020-07" db="EMBL/GenBank/DDBJ databases">
        <title>Sequencing the genomes of 1000 actinobacteria strains.</title>
        <authorList>
            <person name="Klenk H.-P."/>
        </authorList>
    </citation>
    <scope>NUCLEOTIDE SEQUENCE [LARGE SCALE GENOMIC DNA]</scope>
    <source>
        <strain evidence="2 3">DSM 104006</strain>
    </source>
</reference>
<feature type="transmembrane region" description="Helical" evidence="1">
    <location>
        <begin position="21"/>
        <end position="43"/>
    </location>
</feature>
<dbReference type="Proteomes" id="UP000549616">
    <property type="component" value="Unassembled WGS sequence"/>
</dbReference>